<dbReference type="OrthoDB" id="3223806at2759"/>
<name>A0A8J6A1D1_9ROSI</name>
<proteinExistence type="inferred from homology"/>
<evidence type="ECO:0000256" key="1">
    <source>
        <dbReference type="ARBA" id="ARBA00009005"/>
    </source>
</evidence>
<dbReference type="InterPro" id="IPR029030">
    <property type="entry name" value="Caspase-like_dom_sf"/>
</dbReference>
<dbReference type="GO" id="GO:0006508">
    <property type="term" value="P:proteolysis"/>
    <property type="evidence" value="ECO:0007669"/>
    <property type="project" value="InterPro"/>
</dbReference>
<sequence>MVIKIVCLRCRQKLTAPAYAEKITCGLCGEVNPIIKKPSPATSLEQGKISKPMEKLKKLLLGNTQRLSDSSGSSSSPLSKLCALDYSGNQPPAKKRAVLCGVSYKKWKYKLKGTINDEESDTRLIPTKANIETCLKWLVNGCQKGDSLVFYYSGHGLRQPDFNQDERDGFDETICPVDFLREGMIVDNDIYATIVKPLSEGVTLHAIVDACHSGTILDLEHVYERDKRMWVDNSPPSGVRKKTSGGIAYSISACEDNQIAADTSALNSKTMNGAMTYILVDVVSHNPNITYGDLLDQIETRIEDANQQGCFGGSRILSKLFGPNLTQNDAADAGLTCWFHPRHESFVVPSATPLPILSQSMLDRAEPVPTYGRKRALLCGVNYHGKSYKLKGSINDVKSMKYLLVETLGFPNESILTLTENEREPSKIPTKQNIRKALKWLVYGCQPGDSLVFHFSGHGTRQKDYNHDEVDGFDEALCPLDHETEGNIIDDEINDTIVKPLTRGTTLHAIIDACYSGTVLDLPFVCRMNKEGRYMWEDQRNPLFYKRTSGGLAFCFSACDDHQTSADTTAFTGTNVRTGAMTYSFVQEIQNERRY</sequence>
<dbReference type="Gene3D" id="3.40.50.12660">
    <property type="match status" value="2"/>
</dbReference>
<organism evidence="3 4">
    <name type="scientific">Gossypium anomalum</name>
    <dbReference type="NCBI Taxonomy" id="47600"/>
    <lineage>
        <taxon>Eukaryota</taxon>
        <taxon>Viridiplantae</taxon>
        <taxon>Streptophyta</taxon>
        <taxon>Embryophyta</taxon>
        <taxon>Tracheophyta</taxon>
        <taxon>Spermatophyta</taxon>
        <taxon>Magnoliopsida</taxon>
        <taxon>eudicotyledons</taxon>
        <taxon>Gunneridae</taxon>
        <taxon>Pentapetalae</taxon>
        <taxon>rosids</taxon>
        <taxon>malvids</taxon>
        <taxon>Malvales</taxon>
        <taxon>Malvaceae</taxon>
        <taxon>Malvoideae</taxon>
        <taxon>Gossypium</taxon>
    </lineage>
</organism>
<comment type="caution">
    <text evidence="3">The sequence shown here is derived from an EMBL/GenBank/DDBJ whole genome shotgun (WGS) entry which is preliminary data.</text>
</comment>
<evidence type="ECO:0000259" key="2">
    <source>
        <dbReference type="Pfam" id="PF00656"/>
    </source>
</evidence>
<dbReference type="AlphaFoldDB" id="A0A8J6A1D1"/>
<dbReference type="EMBL" id="JAHUZN010000001">
    <property type="protein sequence ID" value="KAG8502054.1"/>
    <property type="molecule type" value="Genomic_DNA"/>
</dbReference>
<evidence type="ECO:0000313" key="3">
    <source>
        <dbReference type="EMBL" id="KAG8502054.1"/>
    </source>
</evidence>
<evidence type="ECO:0000313" key="4">
    <source>
        <dbReference type="Proteomes" id="UP000701853"/>
    </source>
</evidence>
<dbReference type="SUPFAM" id="SSF52129">
    <property type="entry name" value="Caspase-like"/>
    <property type="match status" value="1"/>
</dbReference>
<dbReference type="InterPro" id="IPR050452">
    <property type="entry name" value="Metacaspase"/>
</dbReference>
<protein>
    <recommendedName>
        <fullName evidence="2">Peptidase C14 caspase domain-containing protein</fullName>
    </recommendedName>
</protein>
<dbReference type="PANTHER" id="PTHR48104:SF17">
    <property type="entry name" value="METACASPASE-3"/>
    <property type="match status" value="1"/>
</dbReference>
<gene>
    <name evidence="3" type="ORF">CXB51_002095</name>
</gene>
<feature type="domain" description="Peptidase C14 caspase" evidence="2">
    <location>
        <begin position="95"/>
        <end position="308"/>
    </location>
</feature>
<dbReference type="GO" id="GO:0004197">
    <property type="term" value="F:cysteine-type endopeptidase activity"/>
    <property type="evidence" value="ECO:0007669"/>
    <property type="project" value="InterPro"/>
</dbReference>
<dbReference type="PANTHER" id="PTHR48104">
    <property type="entry name" value="METACASPASE-4"/>
    <property type="match status" value="1"/>
</dbReference>
<dbReference type="Proteomes" id="UP000701853">
    <property type="component" value="Chromosome 1"/>
</dbReference>
<dbReference type="InterPro" id="IPR011600">
    <property type="entry name" value="Pept_C14_caspase"/>
</dbReference>
<comment type="similarity">
    <text evidence="1">Belongs to the peptidase C14B family.</text>
</comment>
<dbReference type="Pfam" id="PF00656">
    <property type="entry name" value="Peptidase_C14"/>
    <property type="match status" value="2"/>
</dbReference>
<dbReference type="GO" id="GO:0005737">
    <property type="term" value="C:cytoplasm"/>
    <property type="evidence" value="ECO:0007669"/>
    <property type="project" value="TreeGrafter"/>
</dbReference>
<accession>A0A8J6A1D1</accession>
<reference evidence="3 4" key="1">
    <citation type="journal article" date="2021" name="bioRxiv">
        <title>The Gossypium anomalum genome as a resource for cotton improvement and evolutionary analysis of hybrid incompatibility.</title>
        <authorList>
            <person name="Grover C.E."/>
            <person name="Yuan D."/>
            <person name="Arick M.A."/>
            <person name="Miller E.R."/>
            <person name="Hu G."/>
            <person name="Peterson D.G."/>
            <person name="Wendel J.F."/>
            <person name="Udall J.A."/>
        </authorList>
    </citation>
    <scope>NUCLEOTIDE SEQUENCE [LARGE SCALE GENOMIC DNA]</scope>
    <source>
        <strain evidence="3">JFW-Udall</strain>
        <tissue evidence="3">Leaf</tissue>
    </source>
</reference>
<keyword evidence="4" id="KW-1185">Reference proteome</keyword>
<feature type="domain" description="Peptidase C14 caspase" evidence="2">
    <location>
        <begin position="373"/>
        <end position="592"/>
    </location>
</feature>